<dbReference type="EMBL" id="AGNK02002671">
    <property type="status" value="NOT_ANNOTATED_CDS"/>
    <property type="molecule type" value="Genomic_DNA"/>
</dbReference>
<reference evidence="3" key="1">
    <citation type="journal article" date="2012" name="Nat. Biotechnol.">
        <title>Reference genome sequence of the model plant Setaria.</title>
        <authorList>
            <person name="Bennetzen J.L."/>
            <person name="Schmutz J."/>
            <person name="Wang H."/>
            <person name="Percifield R."/>
            <person name="Hawkins J."/>
            <person name="Pontaroli A.C."/>
            <person name="Estep M."/>
            <person name="Feng L."/>
            <person name="Vaughn J.N."/>
            <person name="Grimwood J."/>
            <person name="Jenkins J."/>
            <person name="Barry K."/>
            <person name="Lindquist E."/>
            <person name="Hellsten U."/>
            <person name="Deshpande S."/>
            <person name="Wang X."/>
            <person name="Wu X."/>
            <person name="Mitros T."/>
            <person name="Triplett J."/>
            <person name="Yang X."/>
            <person name="Ye C.Y."/>
            <person name="Mauro-Herrera M."/>
            <person name="Wang L."/>
            <person name="Li P."/>
            <person name="Sharma M."/>
            <person name="Sharma R."/>
            <person name="Ronald P.C."/>
            <person name="Panaud O."/>
            <person name="Kellogg E.A."/>
            <person name="Brutnell T.P."/>
            <person name="Doust A.N."/>
            <person name="Tuskan G.A."/>
            <person name="Rokhsar D."/>
            <person name="Devos K.M."/>
        </authorList>
    </citation>
    <scope>NUCLEOTIDE SEQUENCE [LARGE SCALE GENOMIC DNA]</scope>
    <source>
        <strain evidence="3">cv. Yugu1</strain>
    </source>
</reference>
<dbReference type="HOGENOM" id="CLU_636797_0_0_1"/>
<sequence>MDKTIMPLPLSSSRFSRLSPSPPPSSFLPRAAPQARLRRHRDGLPGRRPWTWARPRRPQDRLPREEAVAASSPVPASDGLPGRWPWPRRPQDRLPRACAALRPRLRSWSLAPPAPALASAARDAEWFNPAAHSWRRLERVRAPPSAAHVVFRGRVWCIEGNAMMEWMGTRRGWREVGPYPPGLKADTACAVYVGGGEKVVVTGALDGKGVRRQDQAVDRGGPAAGVRRLRLLRHVLPAGSGPRHPCARAGPGRSVRVLVLRPQPPRTRRGAADSSSSSSIWEDFGGTQAAAEMRCGPVLSSEEGQVWYSNQTAVTLRVSGRDLTAIEPRDVKFYLVAVKRISMAFRDPYKFQWHSGNLLFLIQIPLRFCYQAHFSSRWLAKGGIGISQGARAAMGWRQRLRPGSRLKGCSGMAAMFQPIDYHGNIREAMDR</sequence>
<dbReference type="eggNOG" id="KOG1072">
    <property type="taxonomic scope" value="Eukaryota"/>
</dbReference>
<dbReference type="OMA" id="PLRFCYQ"/>
<dbReference type="Proteomes" id="UP000004995">
    <property type="component" value="Unassembled WGS sequence"/>
</dbReference>
<name>K3XX19_SETIT</name>
<keyword evidence="3" id="KW-1185">Reference proteome</keyword>
<feature type="region of interest" description="Disordered" evidence="1">
    <location>
        <begin position="1"/>
        <end position="88"/>
    </location>
</feature>
<evidence type="ECO:0000313" key="2">
    <source>
        <dbReference type="EnsemblPlants" id="KQL11976"/>
    </source>
</evidence>
<dbReference type="RefSeq" id="XP_004966218.1">
    <property type="nucleotide sequence ID" value="XM_004966161.3"/>
</dbReference>
<evidence type="ECO:0000313" key="3">
    <source>
        <dbReference type="Proteomes" id="UP000004995"/>
    </source>
</evidence>
<dbReference type="AlphaFoldDB" id="K3XX19"/>
<feature type="compositionally biased region" description="Basic and acidic residues" evidence="1">
    <location>
        <begin position="57"/>
        <end position="67"/>
    </location>
</feature>
<dbReference type="Gramene" id="KQL11976">
    <property type="protein sequence ID" value="KQL11976"/>
    <property type="gene ID" value="SETIT_006477mg"/>
</dbReference>
<dbReference type="GeneID" id="101769885"/>
<feature type="compositionally biased region" description="Low complexity" evidence="1">
    <location>
        <begin position="7"/>
        <end position="19"/>
    </location>
</feature>
<dbReference type="EnsemblPlants" id="KQL11976">
    <property type="protein sequence ID" value="KQL11976"/>
    <property type="gene ID" value="SETIT_006477mg"/>
</dbReference>
<dbReference type="InParanoid" id="K3XX19"/>
<evidence type="ECO:0000256" key="1">
    <source>
        <dbReference type="SAM" id="MobiDB-lite"/>
    </source>
</evidence>
<accession>K3XX19</accession>
<feature type="compositionally biased region" description="Low complexity" evidence="1">
    <location>
        <begin position="68"/>
        <end position="85"/>
    </location>
</feature>
<gene>
    <name evidence="2" type="primary">LOC101769885</name>
</gene>
<reference evidence="2" key="2">
    <citation type="submission" date="2018-08" db="UniProtKB">
        <authorList>
            <consortium name="EnsemblPlants"/>
        </authorList>
    </citation>
    <scope>IDENTIFICATION</scope>
    <source>
        <strain evidence="2">Yugu1</strain>
    </source>
</reference>
<dbReference type="KEGG" id="sita:101769885"/>
<proteinExistence type="predicted"/>
<protein>
    <submittedName>
        <fullName evidence="2">Uncharacterized protein</fullName>
    </submittedName>
</protein>
<organism evidence="2 3">
    <name type="scientific">Setaria italica</name>
    <name type="common">Foxtail millet</name>
    <name type="synonym">Panicum italicum</name>
    <dbReference type="NCBI Taxonomy" id="4555"/>
    <lineage>
        <taxon>Eukaryota</taxon>
        <taxon>Viridiplantae</taxon>
        <taxon>Streptophyta</taxon>
        <taxon>Embryophyta</taxon>
        <taxon>Tracheophyta</taxon>
        <taxon>Spermatophyta</taxon>
        <taxon>Magnoliopsida</taxon>
        <taxon>Liliopsida</taxon>
        <taxon>Poales</taxon>
        <taxon>Poaceae</taxon>
        <taxon>PACMAD clade</taxon>
        <taxon>Panicoideae</taxon>
        <taxon>Panicodae</taxon>
        <taxon>Paniceae</taxon>
        <taxon>Cenchrinae</taxon>
        <taxon>Setaria</taxon>
    </lineage>
</organism>